<gene>
    <name evidence="1" type="ORF">FHS27_001113</name>
</gene>
<dbReference type="AlphaFoldDB" id="A0A7W5H4M5"/>
<evidence type="ECO:0000313" key="2">
    <source>
        <dbReference type="Proteomes" id="UP000536179"/>
    </source>
</evidence>
<protein>
    <submittedName>
        <fullName evidence="1">Uncharacterized protein</fullName>
    </submittedName>
</protein>
<dbReference type="EMBL" id="JACHXU010000003">
    <property type="protein sequence ID" value="MBB3205313.1"/>
    <property type="molecule type" value="Genomic_DNA"/>
</dbReference>
<keyword evidence="2" id="KW-1185">Reference proteome</keyword>
<name>A0A7W5H4M5_9BACT</name>
<dbReference type="Proteomes" id="UP000536179">
    <property type="component" value="Unassembled WGS sequence"/>
</dbReference>
<reference evidence="1 2" key="1">
    <citation type="submission" date="2020-08" db="EMBL/GenBank/DDBJ databases">
        <title>Genomic Encyclopedia of Type Strains, Phase III (KMG-III): the genomes of soil and plant-associated and newly described type strains.</title>
        <authorList>
            <person name="Whitman W."/>
        </authorList>
    </citation>
    <scope>NUCLEOTIDE SEQUENCE [LARGE SCALE GENOMIC DNA]</scope>
    <source>
        <strain evidence="1 2">CECT 8075</strain>
    </source>
</reference>
<sequence>MRVNTTDVLIISPAITLKADAVSESVDPFNHDCDWCITLPE</sequence>
<evidence type="ECO:0000313" key="1">
    <source>
        <dbReference type="EMBL" id="MBB3205313.1"/>
    </source>
</evidence>
<proteinExistence type="predicted"/>
<comment type="caution">
    <text evidence="1">The sequence shown here is derived from an EMBL/GenBank/DDBJ whole genome shotgun (WGS) entry which is preliminary data.</text>
</comment>
<accession>A0A7W5H4M5</accession>
<organism evidence="1 2">
    <name type="scientific">Aporhodopirellula rubra</name>
    <dbReference type="NCBI Taxonomy" id="980271"/>
    <lineage>
        <taxon>Bacteria</taxon>
        <taxon>Pseudomonadati</taxon>
        <taxon>Planctomycetota</taxon>
        <taxon>Planctomycetia</taxon>
        <taxon>Pirellulales</taxon>
        <taxon>Pirellulaceae</taxon>
        <taxon>Aporhodopirellula</taxon>
    </lineage>
</organism>